<feature type="non-terminal residue" evidence="2">
    <location>
        <position position="1"/>
    </location>
</feature>
<dbReference type="InterPro" id="IPR000718">
    <property type="entry name" value="Peptidase_M13"/>
</dbReference>
<organism>
    <name type="scientific">Ixodes scapularis</name>
    <name type="common">Black-legged tick</name>
    <name type="synonym">Deer tick</name>
    <dbReference type="NCBI Taxonomy" id="6945"/>
    <lineage>
        <taxon>Eukaryota</taxon>
        <taxon>Metazoa</taxon>
        <taxon>Ecdysozoa</taxon>
        <taxon>Arthropoda</taxon>
        <taxon>Chelicerata</taxon>
        <taxon>Arachnida</taxon>
        <taxon>Acari</taxon>
        <taxon>Parasitiformes</taxon>
        <taxon>Ixodida</taxon>
        <taxon>Ixodoidea</taxon>
        <taxon>Ixodidae</taxon>
        <taxon>Ixodinae</taxon>
        <taxon>Ixodes</taxon>
    </lineage>
</organism>
<name>B7Q1I0_IXOSC</name>
<dbReference type="OrthoDB" id="6490513at2759"/>
<dbReference type="Pfam" id="PF01431">
    <property type="entry name" value="Peptidase_M13"/>
    <property type="match status" value="2"/>
</dbReference>
<feature type="domain" description="Peptidase M13 C-terminal" evidence="1">
    <location>
        <begin position="91"/>
        <end position="171"/>
    </location>
</feature>
<dbReference type="EnsemblMetazoa" id="ISCW024592-RA">
    <property type="protein sequence ID" value="ISCW024592-PA"/>
    <property type="gene ID" value="ISCW024592"/>
</dbReference>
<dbReference type="EMBL" id="DS837850">
    <property type="protein sequence ID" value="EEC12702.1"/>
    <property type="molecule type" value="Genomic_DNA"/>
</dbReference>
<dbReference type="Gene3D" id="3.40.390.10">
    <property type="entry name" value="Collagenase (Catalytic Domain)"/>
    <property type="match status" value="1"/>
</dbReference>
<dbReference type="InterPro" id="IPR018497">
    <property type="entry name" value="Peptidase_M13_C"/>
</dbReference>
<dbReference type="VEuPathDB" id="VectorBase:ISCI024592"/>
<evidence type="ECO:0000313" key="4">
    <source>
        <dbReference type="Proteomes" id="UP000001555"/>
    </source>
</evidence>
<dbReference type="InterPro" id="IPR024079">
    <property type="entry name" value="MetalloPept_cat_dom_sf"/>
</dbReference>
<feature type="domain" description="Peptidase M13 C-terminal" evidence="1">
    <location>
        <begin position="5"/>
        <end position="82"/>
    </location>
</feature>
<gene>
    <name evidence="2" type="ORF">IscW_ISCW024592</name>
</gene>
<dbReference type="Proteomes" id="UP000001555">
    <property type="component" value="Unassembled WGS sequence"/>
</dbReference>
<dbReference type="VEuPathDB" id="VectorBase:ISCP_012418"/>
<accession>B7Q1I0</accession>
<evidence type="ECO:0000313" key="2">
    <source>
        <dbReference type="EMBL" id="EEC12702.1"/>
    </source>
</evidence>
<proteinExistence type="predicted"/>
<dbReference type="STRING" id="6945.B7Q1I0"/>
<dbReference type="PANTHER" id="PTHR11733:SF241">
    <property type="entry name" value="GH26575P-RELATED"/>
    <property type="match status" value="1"/>
</dbReference>
<dbReference type="VEuPathDB" id="VectorBase:ISCW024592"/>
<sequence>YDYLLNNVSLPMLALEDPFYDRRGSAAFNYGALGSVFARKVVMSFDPQGINHLPNGTLHSWLSKDSKATFMQKATCGVEDFQPNIFPEIPGLEVTFRAFQDASRSSQRSSEDHPSVEDKKMFFLAFCHVMCILDAKEIGERCNVVLKHFRPFAETFECPLGSSMNPTHKCRFF</sequence>
<dbReference type="AlphaFoldDB" id="B7Q1I0"/>
<dbReference type="SUPFAM" id="SSF55486">
    <property type="entry name" value="Metalloproteases ('zincins'), catalytic domain"/>
    <property type="match status" value="1"/>
</dbReference>
<evidence type="ECO:0000259" key="1">
    <source>
        <dbReference type="Pfam" id="PF01431"/>
    </source>
</evidence>
<dbReference type="GO" id="GO:0004222">
    <property type="term" value="F:metalloendopeptidase activity"/>
    <property type="evidence" value="ECO:0007669"/>
    <property type="project" value="InterPro"/>
</dbReference>
<evidence type="ECO:0000313" key="3">
    <source>
        <dbReference type="EnsemblMetazoa" id="ISCW024592-PA"/>
    </source>
</evidence>
<keyword evidence="4" id="KW-1185">Reference proteome</keyword>
<reference evidence="2 4" key="1">
    <citation type="submission" date="2008-03" db="EMBL/GenBank/DDBJ databases">
        <title>Annotation of Ixodes scapularis.</title>
        <authorList>
            <consortium name="Ixodes scapularis Genome Project Consortium"/>
            <person name="Caler E."/>
            <person name="Hannick L.I."/>
            <person name="Bidwell S."/>
            <person name="Joardar V."/>
            <person name="Thiagarajan M."/>
            <person name="Amedeo P."/>
            <person name="Galinsky K.J."/>
            <person name="Schobel S."/>
            <person name="Inman J."/>
            <person name="Hostetler J."/>
            <person name="Miller J."/>
            <person name="Hammond M."/>
            <person name="Megy K."/>
            <person name="Lawson D."/>
            <person name="Kodira C."/>
            <person name="Sutton G."/>
            <person name="Meyer J."/>
            <person name="Hill C.A."/>
            <person name="Birren B."/>
            <person name="Nene V."/>
            <person name="Collins F."/>
            <person name="Alarcon-Chaidez F."/>
            <person name="Wikel S."/>
            <person name="Strausberg R."/>
        </authorList>
    </citation>
    <scope>NUCLEOTIDE SEQUENCE [LARGE SCALE GENOMIC DNA]</scope>
    <source>
        <strain evidence="4">Wikel</strain>
        <strain evidence="2">Wikel colony</strain>
    </source>
</reference>
<dbReference type="EMBL" id="ABJB010017173">
    <property type="status" value="NOT_ANNOTATED_CDS"/>
    <property type="molecule type" value="Genomic_DNA"/>
</dbReference>
<dbReference type="HOGENOM" id="CLU_006187_1_2_1"/>
<dbReference type="InParanoid" id="B7Q1I0"/>
<dbReference type="GO" id="GO:0006508">
    <property type="term" value="P:proteolysis"/>
    <property type="evidence" value="ECO:0007669"/>
    <property type="project" value="InterPro"/>
</dbReference>
<reference evidence="3" key="2">
    <citation type="submission" date="2020-05" db="UniProtKB">
        <authorList>
            <consortium name="EnsemblMetazoa"/>
        </authorList>
    </citation>
    <scope>IDENTIFICATION</scope>
    <source>
        <strain evidence="3">wikel</strain>
    </source>
</reference>
<dbReference type="PROSITE" id="PS51885">
    <property type="entry name" value="NEPRILYSIN"/>
    <property type="match status" value="1"/>
</dbReference>
<protein>
    <recommendedName>
        <fullName evidence="1">Peptidase M13 C-terminal domain-containing protein</fullName>
    </recommendedName>
</protein>
<dbReference type="PaxDb" id="6945-B7Q1I0"/>
<dbReference type="PANTHER" id="PTHR11733">
    <property type="entry name" value="ZINC METALLOPROTEASE FAMILY M13 NEPRILYSIN-RELATED"/>
    <property type="match status" value="1"/>
</dbReference>